<reference evidence="2 3" key="1">
    <citation type="journal article" date="2016" name="Mol. Biol. Evol.">
        <title>Comparative Genomics of Early-Diverging Mushroom-Forming Fungi Provides Insights into the Origins of Lignocellulose Decay Capabilities.</title>
        <authorList>
            <person name="Nagy L.G."/>
            <person name="Riley R."/>
            <person name="Tritt A."/>
            <person name="Adam C."/>
            <person name="Daum C."/>
            <person name="Floudas D."/>
            <person name="Sun H."/>
            <person name="Yadav J.S."/>
            <person name="Pangilinan J."/>
            <person name="Larsson K.H."/>
            <person name="Matsuura K."/>
            <person name="Barry K."/>
            <person name="Labutti K."/>
            <person name="Kuo R."/>
            <person name="Ohm R.A."/>
            <person name="Bhattacharya S.S."/>
            <person name="Shirouzu T."/>
            <person name="Yoshinaga Y."/>
            <person name="Martin F.M."/>
            <person name="Grigoriev I.V."/>
            <person name="Hibbett D.S."/>
        </authorList>
    </citation>
    <scope>NUCLEOTIDE SEQUENCE [LARGE SCALE GENOMIC DNA]</scope>
    <source>
        <strain evidence="2 3">HHB12029</strain>
    </source>
</reference>
<keyword evidence="1" id="KW-0378">Hydrolase</keyword>
<dbReference type="InterPro" id="IPR010905">
    <property type="entry name" value="Glyco_hydro_88"/>
</dbReference>
<dbReference type="GO" id="GO:0005975">
    <property type="term" value="P:carbohydrate metabolic process"/>
    <property type="evidence" value="ECO:0007669"/>
    <property type="project" value="InterPro"/>
</dbReference>
<feature type="non-terminal residue" evidence="2">
    <location>
        <position position="351"/>
    </location>
</feature>
<evidence type="ECO:0000313" key="2">
    <source>
        <dbReference type="EMBL" id="KZW02074.1"/>
    </source>
</evidence>
<dbReference type="PANTHER" id="PTHR41814">
    <property type="entry name" value="EXPRESSED PROTEIN"/>
    <property type="match status" value="1"/>
</dbReference>
<sequence length="351" mass="38539">MERVKGQMLGSIRQSWEQGTAASALLEFDTPQYSLWGADPFGASDGRGDPLPMSTLQLALSAVVRQGSQGRLSQANSDGSALDGAANGHAVLVGSVTQPSRKDYWRKAADAQLNYPLHKARRTNTGALSHRTSTRQYWSDGVYMAFPFIAYYGAIHHDRTYLQFAYDQCRLYRNALLKSGPTGKLWAHIYSDDSKRFLDSGLWASGNGWAAKGMLDVAIIIERSAYDSSMKDQKEDLLDWVQQILDGTFDALDSDDLVPNYIGASGARAFGDASASAALAGVAYRAAQRWPSKFGKKYSDAANKIREAVTSRVDELGLLRPVVNPLSWDYVGVLSTEAQAFALQMWAAWRD</sequence>
<dbReference type="PANTHER" id="PTHR41814:SF1">
    <property type="entry name" value="CELLULASE"/>
    <property type="match status" value="1"/>
</dbReference>
<organism evidence="2 3">
    <name type="scientific">Exidia glandulosa HHB12029</name>
    <dbReference type="NCBI Taxonomy" id="1314781"/>
    <lineage>
        <taxon>Eukaryota</taxon>
        <taxon>Fungi</taxon>
        <taxon>Dikarya</taxon>
        <taxon>Basidiomycota</taxon>
        <taxon>Agaricomycotina</taxon>
        <taxon>Agaricomycetes</taxon>
        <taxon>Auriculariales</taxon>
        <taxon>Exidiaceae</taxon>
        <taxon>Exidia</taxon>
    </lineage>
</organism>
<dbReference type="OrthoDB" id="4138492at2759"/>
<dbReference type="Pfam" id="PF07470">
    <property type="entry name" value="Glyco_hydro_88"/>
    <property type="match status" value="1"/>
</dbReference>
<dbReference type="STRING" id="1314781.A0A165PEV4"/>
<dbReference type="Proteomes" id="UP000077266">
    <property type="component" value="Unassembled WGS sequence"/>
</dbReference>
<dbReference type="Gene3D" id="1.50.10.10">
    <property type="match status" value="1"/>
</dbReference>
<evidence type="ECO:0008006" key="4">
    <source>
        <dbReference type="Google" id="ProtNLM"/>
    </source>
</evidence>
<dbReference type="InterPro" id="IPR012341">
    <property type="entry name" value="6hp_glycosidase-like_sf"/>
</dbReference>
<evidence type="ECO:0000256" key="1">
    <source>
        <dbReference type="ARBA" id="ARBA00022801"/>
    </source>
</evidence>
<dbReference type="InParanoid" id="A0A165PEV4"/>
<dbReference type="GO" id="GO:0016787">
    <property type="term" value="F:hydrolase activity"/>
    <property type="evidence" value="ECO:0007669"/>
    <property type="project" value="UniProtKB-KW"/>
</dbReference>
<dbReference type="SUPFAM" id="SSF48208">
    <property type="entry name" value="Six-hairpin glycosidases"/>
    <property type="match status" value="1"/>
</dbReference>
<dbReference type="AlphaFoldDB" id="A0A165PEV4"/>
<dbReference type="EMBL" id="KV425890">
    <property type="protein sequence ID" value="KZW02074.1"/>
    <property type="molecule type" value="Genomic_DNA"/>
</dbReference>
<evidence type="ECO:0000313" key="3">
    <source>
        <dbReference type="Proteomes" id="UP000077266"/>
    </source>
</evidence>
<accession>A0A165PEV4</accession>
<protein>
    <recommendedName>
        <fullName evidence="4">Six-hairpin glycosidase</fullName>
    </recommendedName>
</protein>
<gene>
    <name evidence="2" type="ORF">EXIGLDRAFT_637856</name>
</gene>
<dbReference type="InterPro" id="IPR008928">
    <property type="entry name" value="6-hairpin_glycosidase_sf"/>
</dbReference>
<proteinExistence type="predicted"/>
<name>A0A165PEV4_EXIGL</name>
<keyword evidence="3" id="KW-1185">Reference proteome</keyword>